<name>A0A840AIW7_9PROT</name>
<protein>
    <submittedName>
        <fullName evidence="5">Branched-chain amino acid transport system substrate-binding protein</fullName>
    </submittedName>
</protein>
<dbReference type="SUPFAM" id="SSF53822">
    <property type="entry name" value="Periplasmic binding protein-like I"/>
    <property type="match status" value="1"/>
</dbReference>
<evidence type="ECO:0000313" key="6">
    <source>
        <dbReference type="Proteomes" id="UP000553193"/>
    </source>
</evidence>
<dbReference type="CDD" id="cd06343">
    <property type="entry name" value="PBP1_ABC_ligand_binding-like"/>
    <property type="match status" value="1"/>
</dbReference>
<evidence type="ECO:0000259" key="4">
    <source>
        <dbReference type="Pfam" id="PF13458"/>
    </source>
</evidence>
<keyword evidence="6" id="KW-1185">Reference proteome</keyword>
<dbReference type="InterPro" id="IPR028082">
    <property type="entry name" value="Peripla_BP_I"/>
</dbReference>
<evidence type="ECO:0000256" key="2">
    <source>
        <dbReference type="ARBA" id="ARBA00022729"/>
    </source>
</evidence>
<evidence type="ECO:0000256" key="1">
    <source>
        <dbReference type="ARBA" id="ARBA00010062"/>
    </source>
</evidence>
<organism evidence="5 6">
    <name type="scientific">Roseococcus suduntuyensis</name>
    <dbReference type="NCBI Taxonomy" id="455361"/>
    <lineage>
        <taxon>Bacteria</taxon>
        <taxon>Pseudomonadati</taxon>
        <taxon>Pseudomonadota</taxon>
        <taxon>Alphaproteobacteria</taxon>
        <taxon>Acetobacterales</taxon>
        <taxon>Roseomonadaceae</taxon>
        <taxon>Roseococcus</taxon>
    </lineage>
</organism>
<dbReference type="Gene3D" id="3.40.50.2300">
    <property type="match status" value="2"/>
</dbReference>
<gene>
    <name evidence="5" type="ORF">GGQ83_003886</name>
</gene>
<dbReference type="InterPro" id="IPR028081">
    <property type="entry name" value="Leu-bd"/>
</dbReference>
<dbReference type="RefSeq" id="WP_184386640.1">
    <property type="nucleotide sequence ID" value="NZ_JACIDJ010000010.1"/>
</dbReference>
<dbReference type="EMBL" id="JACIDJ010000010">
    <property type="protein sequence ID" value="MBB3900410.1"/>
    <property type="molecule type" value="Genomic_DNA"/>
</dbReference>
<feature type="signal peptide" evidence="3">
    <location>
        <begin position="1"/>
        <end position="17"/>
    </location>
</feature>
<feature type="chain" id="PRO_5032632889" evidence="3">
    <location>
        <begin position="18"/>
        <end position="406"/>
    </location>
</feature>
<accession>A0A840AIW7</accession>
<feature type="domain" description="Leucine-binding protein" evidence="4">
    <location>
        <begin position="38"/>
        <end position="390"/>
    </location>
</feature>
<evidence type="ECO:0000256" key="3">
    <source>
        <dbReference type="SAM" id="SignalP"/>
    </source>
</evidence>
<sequence>MTTTRRLLLAGSAGAIAAPLAAPRIAAAQEAPGVTATEIHIGSTNALSGPASSYSVISRCLEGMFRRLNDEGGVGGRRVRFTVYDDGYQPPRTLEQTRRLVERDRVAFLFNQLGTPTNNAVHRYVNQRRVPHLFLATGADKWANPREFPYTMGWQPSYRVEAQIYTKHVLEQRPNAKIALLYQNDDFGRDYLHGVQDVLGDRFRAMVVTATNEATDPTIDSQIVQLQATGADVLICGVIPRFAAQAIRRVHDIGWRPMMFMTNVSVSVGVVMQPAGVEKGVGLITSDYRKDQSDPAWANDPGMNEWRQFMQRYIPDGDLGDNNYTYGYGVGATMIQVLRQCGNDFSRENVMNQARNIRPMQLATLLPGVMVQSQPDNYNVIRQMQLQRWNGSSWERFGNVIEGAGS</sequence>
<evidence type="ECO:0000313" key="5">
    <source>
        <dbReference type="EMBL" id="MBB3900410.1"/>
    </source>
</evidence>
<dbReference type="AlphaFoldDB" id="A0A840AIW7"/>
<dbReference type="PROSITE" id="PS51318">
    <property type="entry name" value="TAT"/>
    <property type="match status" value="1"/>
</dbReference>
<proteinExistence type="inferred from homology"/>
<dbReference type="Proteomes" id="UP000553193">
    <property type="component" value="Unassembled WGS sequence"/>
</dbReference>
<dbReference type="Pfam" id="PF13458">
    <property type="entry name" value="Peripla_BP_6"/>
    <property type="match status" value="1"/>
</dbReference>
<dbReference type="PANTHER" id="PTHR47235">
    <property type="entry name" value="BLR6548 PROTEIN"/>
    <property type="match status" value="1"/>
</dbReference>
<dbReference type="InterPro" id="IPR006311">
    <property type="entry name" value="TAT_signal"/>
</dbReference>
<comment type="similarity">
    <text evidence="1">Belongs to the leucine-binding protein family.</text>
</comment>
<reference evidence="5 6" key="1">
    <citation type="submission" date="2020-08" db="EMBL/GenBank/DDBJ databases">
        <title>Genomic Encyclopedia of Type Strains, Phase IV (KMG-IV): sequencing the most valuable type-strain genomes for metagenomic binning, comparative biology and taxonomic classification.</title>
        <authorList>
            <person name="Goeker M."/>
        </authorList>
    </citation>
    <scope>NUCLEOTIDE SEQUENCE [LARGE SCALE GENOMIC DNA]</scope>
    <source>
        <strain evidence="5 6">DSM 19979</strain>
    </source>
</reference>
<comment type="caution">
    <text evidence="5">The sequence shown here is derived from an EMBL/GenBank/DDBJ whole genome shotgun (WGS) entry which is preliminary data.</text>
</comment>
<dbReference type="PANTHER" id="PTHR47235:SF1">
    <property type="entry name" value="BLR6548 PROTEIN"/>
    <property type="match status" value="1"/>
</dbReference>
<keyword evidence="2 3" id="KW-0732">Signal</keyword>